<comment type="caution">
    <text evidence="1">The sequence shown here is derived from an EMBL/GenBank/DDBJ whole genome shotgun (WGS) entry which is preliminary data.</text>
</comment>
<evidence type="ECO:0000313" key="1">
    <source>
        <dbReference type="EMBL" id="MDO7875042.1"/>
    </source>
</evidence>
<sequence>MEPTPAPTSRKTPLLPRGDRQLAALAVLVAKYWGTQPWLTLRYTTSDLFLPVATGYETAVSSREQAGAARPVLADEILELDQLIDVTLYRVKNRLVDKYDKKKAPKHYLTVGIIKDGKEYIIDAERTARAAALLTLVAGLKSEKIDGGEWGTDFWEPIATRYNELVPLLADTTGDIAKAVAHKDTQRALVTQVLYSIAKVLDANYPDEAEYKAQLRAAGFQRESY</sequence>
<dbReference type="EMBL" id="JAUQSY010000006">
    <property type="protein sequence ID" value="MDO7875042.1"/>
    <property type="molecule type" value="Genomic_DNA"/>
</dbReference>
<proteinExistence type="predicted"/>
<dbReference type="RefSeq" id="WP_305006361.1">
    <property type="nucleotide sequence ID" value="NZ_JAUQSY010000006.1"/>
</dbReference>
<reference evidence="1" key="1">
    <citation type="submission" date="2023-07" db="EMBL/GenBank/DDBJ databases">
        <authorList>
            <person name="Kim M.K."/>
        </authorList>
    </citation>
    <scope>NUCLEOTIDE SEQUENCE</scope>
    <source>
        <strain evidence="1">ASUV-10-1</strain>
    </source>
</reference>
<evidence type="ECO:0000313" key="2">
    <source>
        <dbReference type="Proteomes" id="UP001176429"/>
    </source>
</evidence>
<dbReference type="Proteomes" id="UP001176429">
    <property type="component" value="Unassembled WGS sequence"/>
</dbReference>
<gene>
    <name evidence="1" type="ORF">Q5H93_09900</name>
</gene>
<name>A0ABT9BA34_9BACT</name>
<protein>
    <submittedName>
        <fullName evidence="1">Uncharacterized protein</fullName>
    </submittedName>
</protein>
<organism evidence="1 2">
    <name type="scientific">Hymenobacter aranciens</name>
    <dbReference type="NCBI Taxonomy" id="3063996"/>
    <lineage>
        <taxon>Bacteria</taxon>
        <taxon>Pseudomonadati</taxon>
        <taxon>Bacteroidota</taxon>
        <taxon>Cytophagia</taxon>
        <taxon>Cytophagales</taxon>
        <taxon>Hymenobacteraceae</taxon>
        <taxon>Hymenobacter</taxon>
    </lineage>
</organism>
<keyword evidence="2" id="KW-1185">Reference proteome</keyword>
<accession>A0ABT9BA34</accession>